<feature type="compositionally biased region" description="Basic and acidic residues" evidence="4">
    <location>
        <begin position="271"/>
        <end position="285"/>
    </location>
</feature>
<keyword evidence="5" id="KW-0812">Transmembrane</keyword>
<dbReference type="SUPFAM" id="SSF58104">
    <property type="entry name" value="Methyl-accepting chemotaxis protein (MCP) signaling domain"/>
    <property type="match status" value="2"/>
</dbReference>
<dbReference type="InterPro" id="IPR004089">
    <property type="entry name" value="MCPsignal_dom"/>
</dbReference>
<accession>A0A833H4J2</accession>
<dbReference type="SMART" id="SM00283">
    <property type="entry name" value="MA"/>
    <property type="match status" value="1"/>
</dbReference>
<feature type="transmembrane region" description="Helical" evidence="5">
    <location>
        <begin position="78"/>
        <end position="97"/>
    </location>
</feature>
<comment type="similarity">
    <text evidence="2">Belongs to the methyl-accepting chemotaxis (MCP) protein family.</text>
</comment>
<dbReference type="EMBL" id="WBUI01000001">
    <property type="protein sequence ID" value="KAB2935192.1"/>
    <property type="molecule type" value="Genomic_DNA"/>
</dbReference>
<dbReference type="InterPro" id="IPR051310">
    <property type="entry name" value="MCP_chemotaxis"/>
</dbReference>
<comment type="caution">
    <text evidence="7">The sequence shown here is derived from an EMBL/GenBank/DDBJ whole genome shotgun (WGS) entry which is preliminary data.</text>
</comment>
<keyword evidence="3" id="KW-0807">Transducer</keyword>
<protein>
    <recommendedName>
        <fullName evidence="6">Methyl-accepting transducer domain-containing protein</fullName>
    </recommendedName>
</protein>
<dbReference type="PANTHER" id="PTHR43531:SF11">
    <property type="entry name" value="METHYL-ACCEPTING CHEMOTAXIS PROTEIN 3"/>
    <property type="match status" value="1"/>
</dbReference>
<feature type="transmembrane region" description="Helical" evidence="5">
    <location>
        <begin position="46"/>
        <end position="66"/>
    </location>
</feature>
<feature type="transmembrane region" description="Helical" evidence="5">
    <location>
        <begin position="136"/>
        <end position="156"/>
    </location>
</feature>
<evidence type="ECO:0000256" key="1">
    <source>
        <dbReference type="ARBA" id="ARBA00022500"/>
    </source>
</evidence>
<dbReference type="InterPro" id="IPR004090">
    <property type="entry name" value="Chemotax_Me-accpt_rcpt"/>
</dbReference>
<feature type="transmembrane region" description="Helical" evidence="5">
    <location>
        <begin position="176"/>
        <end position="196"/>
    </location>
</feature>
<gene>
    <name evidence="7" type="ORF">F9K24_00255</name>
</gene>
<sequence length="530" mass="58578">MSQQLYFQKIWKLGIVTVNWIRFGLILLYSLTIIGTLKSAHTAMTLGYIVAVAFMAVYALITYFVLRRGLLIGWYNRLGIIVDALAIGGVILLGSFLKEQAGSQLTNSILYIIVVFVIVYSAFIGSPRFTIITGALLALIVTATLLISHYYSGVVFTNDASQLKLPNHHSLSREGFKVIFIFAASLIVSRLLGLLLRLKGETEHLYDNAKNLIRRIEHQRTAIEDSAKHLNESIEDFQSYIQRITDRMNEQAAALEQMNAALEELGAASRSSHESVQKQKSDIKGLTDDSVKMKGMMNDLSSKNWQMLDHTQSTQTSMESVTGSVANTRRILEKIEGAFKDVDEINKIMGEIADKTNLLALNASIEAARAGDAGRGFAVVANEVSRLAEFTADNAKKISIIVRGAGGLLSESRDASRLTEELAGSQLGQVKEMGAVIGTVSELYSSYEGLNSALINRIAQINEYSTRVFEGIEEQLKGQTEISRTMETFEKDIQRIMEDSTMLRDRIKTIRGQADRLLSLSSRGDQAAVE</sequence>
<feature type="region of interest" description="Disordered" evidence="4">
    <location>
        <begin position="266"/>
        <end position="285"/>
    </location>
</feature>
<proteinExistence type="inferred from homology"/>
<keyword evidence="5" id="KW-1133">Transmembrane helix</keyword>
<keyword evidence="5" id="KW-0472">Membrane</keyword>
<evidence type="ECO:0000313" key="7">
    <source>
        <dbReference type="EMBL" id="KAB2935192.1"/>
    </source>
</evidence>
<evidence type="ECO:0000256" key="5">
    <source>
        <dbReference type="SAM" id="Phobius"/>
    </source>
</evidence>
<feature type="transmembrane region" description="Helical" evidence="5">
    <location>
        <begin position="20"/>
        <end position="40"/>
    </location>
</feature>
<keyword evidence="1" id="KW-0145">Chemotaxis</keyword>
<dbReference type="Pfam" id="PF00015">
    <property type="entry name" value="MCPsignal"/>
    <property type="match status" value="1"/>
</dbReference>
<feature type="transmembrane region" description="Helical" evidence="5">
    <location>
        <begin position="109"/>
        <end position="129"/>
    </location>
</feature>
<dbReference type="GO" id="GO:0004888">
    <property type="term" value="F:transmembrane signaling receptor activity"/>
    <property type="evidence" value="ECO:0007669"/>
    <property type="project" value="InterPro"/>
</dbReference>
<evidence type="ECO:0000256" key="4">
    <source>
        <dbReference type="SAM" id="MobiDB-lite"/>
    </source>
</evidence>
<dbReference type="GO" id="GO:0006935">
    <property type="term" value="P:chemotaxis"/>
    <property type="evidence" value="ECO:0007669"/>
    <property type="project" value="UniProtKB-KW"/>
</dbReference>
<reference evidence="7 8" key="1">
    <citation type="submission" date="2019-10" db="EMBL/GenBank/DDBJ databases">
        <title>Extracellular Electron Transfer in a Candidatus Methanoperedens spp. Enrichment Culture.</title>
        <authorList>
            <person name="Berger S."/>
            <person name="Rangel Shaw D."/>
            <person name="Berben T."/>
            <person name="In 'T Zandt M."/>
            <person name="Frank J."/>
            <person name="Reimann J."/>
            <person name="Jetten M.S.M."/>
            <person name="Welte C.U."/>
        </authorList>
    </citation>
    <scope>NUCLEOTIDE SEQUENCE [LARGE SCALE GENOMIC DNA]</scope>
    <source>
        <strain evidence="7">SB12</strain>
    </source>
</reference>
<organism evidence="7 8">
    <name type="scientific">Leptonema illini</name>
    <dbReference type="NCBI Taxonomy" id="183"/>
    <lineage>
        <taxon>Bacteria</taxon>
        <taxon>Pseudomonadati</taxon>
        <taxon>Spirochaetota</taxon>
        <taxon>Spirochaetia</taxon>
        <taxon>Leptospirales</taxon>
        <taxon>Leptospiraceae</taxon>
        <taxon>Leptonema</taxon>
    </lineage>
</organism>
<evidence type="ECO:0000256" key="2">
    <source>
        <dbReference type="ARBA" id="ARBA00029447"/>
    </source>
</evidence>
<dbReference type="Proteomes" id="UP000460298">
    <property type="component" value="Unassembled WGS sequence"/>
</dbReference>
<dbReference type="Gene3D" id="1.10.287.950">
    <property type="entry name" value="Methyl-accepting chemotaxis protein"/>
    <property type="match status" value="1"/>
</dbReference>
<dbReference type="GO" id="GO:0005886">
    <property type="term" value="C:plasma membrane"/>
    <property type="evidence" value="ECO:0007669"/>
    <property type="project" value="TreeGrafter"/>
</dbReference>
<feature type="domain" description="Methyl-accepting transducer" evidence="6">
    <location>
        <begin position="226"/>
        <end position="483"/>
    </location>
</feature>
<dbReference type="PRINTS" id="PR00260">
    <property type="entry name" value="CHEMTRNSDUCR"/>
</dbReference>
<name>A0A833H4J2_9LEPT</name>
<evidence type="ECO:0000313" key="8">
    <source>
        <dbReference type="Proteomes" id="UP000460298"/>
    </source>
</evidence>
<dbReference type="GO" id="GO:0007165">
    <property type="term" value="P:signal transduction"/>
    <property type="evidence" value="ECO:0007669"/>
    <property type="project" value="UniProtKB-KW"/>
</dbReference>
<evidence type="ECO:0000256" key="3">
    <source>
        <dbReference type="PROSITE-ProRule" id="PRU00284"/>
    </source>
</evidence>
<dbReference type="AlphaFoldDB" id="A0A833H4J2"/>
<dbReference type="PANTHER" id="PTHR43531">
    <property type="entry name" value="PROTEIN ICFG"/>
    <property type="match status" value="1"/>
</dbReference>
<evidence type="ECO:0000259" key="6">
    <source>
        <dbReference type="PROSITE" id="PS50111"/>
    </source>
</evidence>
<dbReference type="PROSITE" id="PS50111">
    <property type="entry name" value="CHEMOTAXIS_TRANSDUC_2"/>
    <property type="match status" value="1"/>
</dbReference>